<evidence type="ECO:0000313" key="2">
    <source>
        <dbReference type="EMBL" id="MDU8995905.1"/>
    </source>
</evidence>
<keyword evidence="3" id="KW-1185">Reference proteome</keyword>
<reference evidence="2 3" key="1">
    <citation type="submission" date="2023-02" db="EMBL/GenBank/DDBJ databases">
        <authorList>
            <person name="Maleckis M."/>
        </authorList>
    </citation>
    <scope>NUCLEOTIDE SEQUENCE [LARGE SCALE GENOMIC DNA]</scope>
    <source>
        <strain evidence="2 3">P8-A2</strain>
    </source>
</reference>
<evidence type="ECO:0000313" key="3">
    <source>
        <dbReference type="Proteomes" id="UP001257627"/>
    </source>
</evidence>
<organism evidence="2 3">
    <name type="scientific">Streptomyces mirabilis</name>
    <dbReference type="NCBI Taxonomy" id="68239"/>
    <lineage>
        <taxon>Bacteria</taxon>
        <taxon>Bacillati</taxon>
        <taxon>Actinomycetota</taxon>
        <taxon>Actinomycetes</taxon>
        <taxon>Kitasatosporales</taxon>
        <taxon>Streptomycetaceae</taxon>
        <taxon>Streptomyces</taxon>
    </lineage>
</organism>
<name>A0ABU3UPQ5_9ACTN</name>
<accession>A0ABU3UPQ5</accession>
<sequence length="244" mass="26500">MASSGACGVPVRRAVTSPASPHPTPGHCAPPPNRLCVDGEPPRTGVLGYNPRGGNLIDVMHRFGNCLTRGGPGFGDFLERVDNMEEIDPDGAEVYVGGVPVVVRGTALRVDAAASTPLEDVFRLLAEGNKELLLADETELRADLPADLPVLLRLDAWHQPQDLWDTMPSTHETFRLLAEVLNSSDPARYRPTLPPNTRWSHWPDAGTLSALSSGTSFRRQPVSVRRRRAGGVFRRCRCRGLGGR</sequence>
<protein>
    <submittedName>
        <fullName evidence="2">Uncharacterized protein</fullName>
    </submittedName>
</protein>
<proteinExistence type="predicted"/>
<feature type="region of interest" description="Disordered" evidence="1">
    <location>
        <begin position="1"/>
        <end position="32"/>
    </location>
</feature>
<dbReference type="InterPro" id="IPR054272">
    <property type="entry name" value="DUF7003"/>
</dbReference>
<dbReference type="Proteomes" id="UP001257627">
    <property type="component" value="Unassembled WGS sequence"/>
</dbReference>
<comment type="caution">
    <text evidence="2">The sequence shown here is derived from an EMBL/GenBank/DDBJ whole genome shotgun (WGS) entry which is preliminary data.</text>
</comment>
<dbReference type="RefSeq" id="WP_316733696.1">
    <property type="nucleotide sequence ID" value="NZ_JARAKF010000001.1"/>
</dbReference>
<dbReference type="Pfam" id="PF22535">
    <property type="entry name" value="DUF7003"/>
    <property type="match status" value="1"/>
</dbReference>
<evidence type="ECO:0000256" key="1">
    <source>
        <dbReference type="SAM" id="MobiDB-lite"/>
    </source>
</evidence>
<dbReference type="EMBL" id="JARAKF010000001">
    <property type="protein sequence ID" value="MDU8995905.1"/>
    <property type="molecule type" value="Genomic_DNA"/>
</dbReference>
<gene>
    <name evidence="2" type="ORF">PU648_26850</name>
</gene>
<feature type="compositionally biased region" description="Pro residues" evidence="1">
    <location>
        <begin position="20"/>
        <end position="32"/>
    </location>
</feature>